<protein>
    <recommendedName>
        <fullName evidence="5">Sec translocon accessory complex subunit YajC</fullName>
    </recommendedName>
</protein>
<keyword evidence="8" id="KW-0812">Transmembrane</keyword>
<evidence type="ECO:0000256" key="4">
    <source>
        <dbReference type="ARBA" id="ARBA00011718"/>
    </source>
</evidence>
<evidence type="ECO:0000313" key="13">
    <source>
        <dbReference type="EMBL" id="HHL43620.1"/>
    </source>
</evidence>
<dbReference type="NCBIfam" id="TIGR00739">
    <property type="entry name" value="yajC"/>
    <property type="match status" value="1"/>
</dbReference>
<dbReference type="GO" id="GO:0005886">
    <property type="term" value="C:plasma membrane"/>
    <property type="evidence" value="ECO:0007669"/>
    <property type="project" value="UniProtKB-SubCell"/>
</dbReference>
<comment type="similarity">
    <text evidence="3">Belongs to the YajC family.</text>
</comment>
<comment type="subunit">
    <text evidence="4">Part of the SecDF-YidC-YajC translocase complex. The SecDF-YidC-YajC translocase forms a supercomplex with SecYEG, called the holo-translocon (HTL).</text>
</comment>
<organism evidence="13">
    <name type="scientific">Hellea balneolensis</name>
    <dbReference type="NCBI Taxonomy" id="287478"/>
    <lineage>
        <taxon>Bacteria</taxon>
        <taxon>Pseudomonadati</taxon>
        <taxon>Pseudomonadota</taxon>
        <taxon>Alphaproteobacteria</taxon>
        <taxon>Maricaulales</taxon>
        <taxon>Robiginitomaculaceae</taxon>
        <taxon>Hellea</taxon>
    </lineage>
</organism>
<evidence type="ECO:0000256" key="3">
    <source>
        <dbReference type="ARBA" id="ARBA00006742"/>
    </source>
</evidence>
<proteinExistence type="inferred from homology"/>
<keyword evidence="10" id="KW-1133">Transmembrane helix</keyword>
<keyword evidence="9" id="KW-0653">Protein transport</keyword>
<dbReference type="GO" id="GO:0015031">
    <property type="term" value="P:protein transport"/>
    <property type="evidence" value="ECO:0007669"/>
    <property type="project" value="UniProtKB-KW"/>
</dbReference>
<comment type="function">
    <text evidence="1">The SecYEG-SecDF-YajC-YidC holo-translocon (HTL) protein secretase/insertase is a supercomplex required for protein secretion, insertion of proteins into membranes, and assembly of membrane protein complexes. While the SecYEG complex is essential for assembly of a number of proteins and complexes, the SecDF-YajC-YidC subcomplex facilitates these functions.</text>
</comment>
<dbReference type="SMART" id="SM01323">
    <property type="entry name" value="YajC"/>
    <property type="match status" value="1"/>
</dbReference>
<keyword evidence="7" id="KW-1003">Cell membrane</keyword>
<dbReference type="EMBL" id="DRMJ01000437">
    <property type="protein sequence ID" value="HHL43620.1"/>
    <property type="molecule type" value="Genomic_DNA"/>
</dbReference>
<evidence type="ECO:0000256" key="5">
    <source>
        <dbReference type="ARBA" id="ARBA00014962"/>
    </source>
</evidence>
<keyword evidence="12" id="KW-0472">Membrane</keyword>
<evidence type="ECO:0000256" key="2">
    <source>
        <dbReference type="ARBA" id="ARBA00004162"/>
    </source>
</evidence>
<evidence type="ECO:0000256" key="1">
    <source>
        <dbReference type="ARBA" id="ARBA00002061"/>
    </source>
</evidence>
<evidence type="ECO:0000256" key="8">
    <source>
        <dbReference type="ARBA" id="ARBA00022692"/>
    </source>
</evidence>
<name>A0A7C5R171_9PROT</name>
<dbReference type="PRINTS" id="PR01853">
    <property type="entry name" value="YAJCTRNLCASE"/>
</dbReference>
<dbReference type="AlphaFoldDB" id="A0A7C5R171"/>
<evidence type="ECO:0000256" key="9">
    <source>
        <dbReference type="ARBA" id="ARBA00022927"/>
    </source>
</evidence>
<dbReference type="InterPro" id="IPR003849">
    <property type="entry name" value="Preprotein_translocase_YajC"/>
</dbReference>
<dbReference type="Proteomes" id="UP000885830">
    <property type="component" value="Unassembled WGS sequence"/>
</dbReference>
<evidence type="ECO:0000256" key="6">
    <source>
        <dbReference type="ARBA" id="ARBA00022448"/>
    </source>
</evidence>
<evidence type="ECO:0000256" key="12">
    <source>
        <dbReference type="ARBA" id="ARBA00023136"/>
    </source>
</evidence>
<sequence>MLMSIMPFVLIGLVFYFLLIRPQNQRLKEHKAMLASVTRGDTVVTNGGLIGKVTKVADGELTLDLGGGNKVKVVSTMLADVRNKTAPANDTAKK</sequence>
<comment type="subcellular location">
    <subcellularLocation>
        <location evidence="2">Cell membrane</location>
        <topology evidence="2">Single-pass membrane protein</topology>
    </subcellularLocation>
</comment>
<evidence type="ECO:0000256" key="7">
    <source>
        <dbReference type="ARBA" id="ARBA00022475"/>
    </source>
</evidence>
<dbReference type="PANTHER" id="PTHR33909">
    <property type="entry name" value="SEC TRANSLOCON ACCESSORY COMPLEX SUBUNIT YAJC"/>
    <property type="match status" value="1"/>
</dbReference>
<dbReference type="Pfam" id="PF02699">
    <property type="entry name" value="YajC"/>
    <property type="match status" value="1"/>
</dbReference>
<evidence type="ECO:0000256" key="11">
    <source>
        <dbReference type="ARBA" id="ARBA00023010"/>
    </source>
</evidence>
<dbReference type="PANTHER" id="PTHR33909:SF1">
    <property type="entry name" value="SEC TRANSLOCON ACCESSORY COMPLEX SUBUNIT YAJC"/>
    <property type="match status" value="1"/>
</dbReference>
<reference evidence="13" key="1">
    <citation type="journal article" date="2020" name="mSystems">
        <title>Genome- and Community-Level Interaction Insights into Carbon Utilization and Element Cycling Functions of Hydrothermarchaeota in Hydrothermal Sediment.</title>
        <authorList>
            <person name="Zhou Z."/>
            <person name="Liu Y."/>
            <person name="Xu W."/>
            <person name="Pan J."/>
            <person name="Luo Z.H."/>
            <person name="Li M."/>
        </authorList>
    </citation>
    <scope>NUCLEOTIDE SEQUENCE [LARGE SCALE GENOMIC DNA]</scope>
    <source>
        <strain evidence="13">HyVt-485</strain>
    </source>
</reference>
<accession>A0A7C5R171</accession>
<keyword evidence="11" id="KW-0811">Translocation</keyword>
<keyword evidence="6" id="KW-0813">Transport</keyword>
<evidence type="ECO:0000256" key="10">
    <source>
        <dbReference type="ARBA" id="ARBA00022989"/>
    </source>
</evidence>
<gene>
    <name evidence="13" type="primary">yajC</name>
    <name evidence="13" type="ORF">ENJ42_08385</name>
</gene>
<comment type="caution">
    <text evidence="13">The sequence shown here is derived from an EMBL/GenBank/DDBJ whole genome shotgun (WGS) entry which is preliminary data.</text>
</comment>